<reference evidence="1" key="1">
    <citation type="journal article" date="2019" name="bioRxiv">
        <title>The Genome of the Zebra Mussel, Dreissena polymorpha: A Resource for Invasive Species Research.</title>
        <authorList>
            <person name="McCartney M.A."/>
            <person name="Auch B."/>
            <person name="Kono T."/>
            <person name="Mallez S."/>
            <person name="Zhang Y."/>
            <person name="Obille A."/>
            <person name="Becker A."/>
            <person name="Abrahante J.E."/>
            <person name="Garbe J."/>
            <person name="Badalamenti J.P."/>
            <person name="Herman A."/>
            <person name="Mangelson H."/>
            <person name="Liachko I."/>
            <person name="Sullivan S."/>
            <person name="Sone E.D."/>
            <person name="Koren S."/>
            <person name="Silverstein K.A.T."/>
            <person name="Beckman K.B."/>
            <person name="Gohl D.M."/>
        </authorList>
    </citation>
    <scope>NUCLEOTIDE SEQUENCE</scope>
    <source>
        <strain evidence="1">Duluth1</strain>
        <tissue evidence="1">Whole animal</tissue>
    </source>
</reference>
<keyword evidence="2" id="KW-1185">Reference proteome</keyword>
<dbReference type="Proteomes" id="UP000828390">
    <property type="component" value="Unassembled WGS sequence"/>
</dbReference>
<evidence type="ECO:0000313" key="2">
    <source>
        <dbReference type="Proteomes" id="UP000828390"/>
    </source>
</evidence>
<evidence type="ECO:0000313" key="1">
    <source>
        <dbReference type="EMBL" id="KAH3735964.1"/>
    </source>
</evidence>
<organism evidence="1 2">
    <name type="scientific">Dreissena polymorpha</name>
    <name type="common">Zebra mussel</name>
    <name type="synonym">Mytilus polymorpha</name>
    <dbReference type="NCBI Taxonomy" id="45954"/>
    <lineage>
        <taxon>Eukaryota</taxon>
        <taxon>Metazoa</taxon>
        <taxon>Spiralia</taxon>
        <taxon>Lophotrochozoa</taxon>
        <taxon>Mollusca</taxon>
        <taxon>Bivalvia</taxon>
        <taxon>Autobranchia</taxon>
        <taxon>Heteroconchia</taxon>
        <taxon>Euheterodonta</taxon>
        <taxon>Imparidentia</taxon>
        <taxon>Neoheterodontei</taxon>
        <taxon>Myida</taxon>
        <taxon>Dreissenoidea</taxon>
        <taxon>Dreissenidae</taxon>
        <taxon>Dreissena</taxon>
    </lineage>
</organism>
<protein>
    <submittedName>
        <fullName evidence="1">Uncharacterized protein</fullName>
    </submittedName>
</protein>
<dbReference type="EMBL" id="JAIWYP010000011">
    <property type="protein sequence ID" value="KAH3735964.1"/>
    <property type="molecule type" value="Genomic_DNA"/>
</dbReference>
<dbReference type="AlphaFoldDB" id="A0A9D4D175"/>
<proteinExistence type="predicted"/>
<reference evidence="1" key="2">
    <citation type="submission" date="2020-11" db="EMBL/GenBank/DDBJ databases">
        <authorList>
            <person name="McCartney M.A."/>
            <person name="Auch B."/>
            <person name="Kono T."/>
            <person name="Mallez S."/>
            <person name="Becker A."/>
            <person name="Gohl D.M."/>
            <person name="Silverstein K.A.T."/>
            <person name="Koren S."/>
            <person name="Bechman K.B."/>
            <person name="Herman A."/>
            <person name="Abrahante J.E."/>
            <person name="Garbe J."/>
        </authorList>
    </citation>
    <scope>NUCLEOTIDE SEQUENCE</scope>
    <source>
        <strain evidence="1">Duluth1</strain>
        <tissue evidence="1">Whole animal</tissue>
    </source>
</reference>
<name>A0A9D4D175_DREPO</name>
<comment type="caution">
    <text evidence="1">The sequence shown here is derived from an EMBL/GenBank/DDBJ whole genome shotgun (WGS) entry which is preliminary data.</text>
</comment>
<gene>
    <name evidence="1" type="ORF">DPMN_042525</name>
</gene>
<sequence length="61" mass="7283">MPTVRQYDGENARTREYDDENAQYDDDSAKIRWRECDNTVTTVRQYDGDNARTHGENARRR</sequence>
<accession>A0A9D4D175</accession>